<dbReference type="Pfam" id="PF01676">
    <property type="entry name" value="Metalloenzyme"/>
    <property type="match status" value="1"/>
</dbReference>
<dbReference type="SUPFAM" id="SSF64158">
    <property type="entry name" value="2,3-Bisphosphoglycerate-independent phosphoglycerate mutase, substrate-binding domain"/>
    <property type="match status" value="1"/>
</dbReference>
<feature type="binding site" evidence="15">
    <location>
        <position position="455"/>
    </location>
    <ligand>
        <name>Mn(2+)</name>
        <dbReference type="ChEBI" id="CHEBI:29035"/>
        <label>2</label>
    </ligand>
</feature>
<evidence type="ECO:0000313" key="19">
    <source>
        <dbReference type="EMBL" id="ETS02398.1"/>
    </source>
</evidence>
<dbReference type="SUPFAM" id="SSF53649">
    <property type="entry name" value="Alkaline phosphatase-like"/>
    <property type="match status" value="1"/>
</dbReference>
<feature type="binding site" evidence="15">
    <location>
        <position position="68"/>
    </location>
    <ligand>
        <name>Mn(2+)</name>
        <dbReference type="ChEBI" id="CHEBI:29035"/>
        <label>2</label>
    </ligand>
</feature>
<dbReference type="GO" id="GO:0030145">
    <property type="term" value="F:manganese ion binding"/>
    <property type="evidence" value="ECO:0007669"/>
    <property type="project" value="InterPro"/>
</dbReference>
<evidence type="ECO:0000256" key="3">
    <source>
        <dbReference type="ARBA" id="ARBA00002315"/>
    </source>
</evidence>
<dbReference type="GO" id="GO:0005737">
    <property type="term" value="C:cytoplasm"/>
    <property type="evidence" value="ECO:0007669"/>
    <property type="project" value="InterPro"/>
</dbReference>
<evidence type="ECO:0000256" key="4">
    <source>
        <dbReference type="ARBA" id="ARBA00004798"/>
    </source>
</evidence>
<dbReference type="GO" id="GO:0004619">
    <property type="term" value="F:phosphoglycerate mutase activity"/>
    <property type="evidence" value="ECO:0007669"/>
    <property type="project" value="UniProtKB-EC"/>
</dbReference>
<dbReference type="AlphaFoldDB" id="A0A024SBI3"/>
<evidence type="ECO:0000256" key="12">
    <source>
        <dbReference type="ARBA" id="ARBA00083354"/>
    </source>
</evidence>
<keyword evidence="9 15" id="KW-0464">Manganese</keyword>
<feature type="binding site" evidence="15">
    <location>
        <position position="414"/>
    </location>
    <ligand>
        <name>Mn(2+)</name>
        <dbReference type="ChEBI" id="CHEBI:29035"/>
        <label>1</label>
    </ligand>
</feature>
<feature type="region of interest" description="Disordered" evidence="16">
    <location>
        <begin position="512"/>
        <end position="533"/>
    </location>
</feature>
<dbReference type="InterPro" id="IPR017850">
    <property type="entry name" value="Alkaline_phosphatase_core_sf"/>
</dbReference>
<keyword evidence="7 15" id="KW-0479">Metal-binding</keyword>
<dbReference type="InterPro" id="IPR006124">
    <property type="entry name" value="Metalloenzyme"/>
</dbReference>
<dbReference type="EMBL" id="KI911145">
    <property type="protein sequence ID" value="ETS02398.1"/>
    <property type="molecule type" value="Genomic_DNA"/>
</dbReference>
<evidence type="ECO:0000256" key="14">
    <source>
        <dbReference type="PIRSR" id="PIRSR001492-2"/>
    </source>
</evidence>
<dbReference type="GO" id="GO:0006096">
    <property type="term" value="P:glycolytic process"/>
    <property type="evidence" value="ECO:0007669"/>
    <property type="project" value="UniProtKB-UniPathway"/>
</dbReference>
<dbReference type="PANTHER" id="PTHR31637:SF0">
    <property type="entry name" value="2,3-BISPHOSPHOGLYCERATE-INDEPENDENT PHOSPHOGLYCERATE MUTASE"/>
    <property type="match status" value="1"/>
</dbReference>
<dbReference type="KEGG" id="trr:M419DRAFT_98284"/>
<feature type="binding site" evidence="14">
    <location>
        <position position="197"/>
    </location>
    <ligand>
        <name>substrate</name>
    </ligand>
</feature>
<evidence type="ECO:0000256" key="5">
    <source>
        <dbReference type="ARBA" id="ARBA00008819"/>
    </source>
</evidence>
<feature type="binding site" evidence="14">
    <location>
        <begin position="268"/>
        <end position="271"/>
    </location>
    <ligand>
        <name>substrate</name>
    </ligand>
</feature>
<keyword evidence="8" id="KW-0324">Glycolysis</keyword>
<dbReference type="NCBIfam" id="TIGR01307">
    <property type="entry name" value="pgm_bpd_ind"/>
    <property type="match status" value="1"/>
</dbReference>
<dbReference type="HOGENOM" id="CLU_026099_2_0_1"/>
<dbReference type="EC" id="5.4.2.12" evidence="6"/>
<dbReference type="Proteomes" id="UP000024376">
    <property type="component" value="Unassembled WGS sequence"/>
</dbReference>
<feature type="binding site" evidence="14">
    <location>
        <position position="342"/>
    </location>
    <ligand>
        <name>substrate</name>
    </ligand>
</feature>
<accession>A0A024SBI3</accession>
<feature type="active site" description="Phosphoserine intermediate" evidence="13">
    <location>
        <position position="68"/>
    </location>
</feature>
<dbReference type="Gene3D" id="3.40.1450.10">
    <property type="entry name" value="BPG-independent phosphoglycerate mutase, domain B"/>
    <property type="match status" value="1"/>
</dbReference>
<name>A0A024SBI3_HYPJR</name>
<dbReference type="Gene3D" id="3.40.720.10">
    <property type="entry name" value="Alkaline Phosphatase, subunit A"/>
    <property type="match status" value="1"/>
</dbReference>
<dbReference type="OrthoDB" id="1886626at2759"/>
<feature type="binding site" evidence="15">
    <location>
        <position position="418"/>
    </location>
    <ligand>
        <name>Mn(2+)</name>
        <dbReference type="ChEBI" id="CHEBI:29035"/>
        <label>1</label>
    </ligand>
</feature>
<dbReference type="UniPathway" id="UPA00109">
    <property type="reaction ID" value="UER00186"/>
</dbReference>
<feature type="binding site" evidence="15">
    <location>
        <position position="14"/>
    </location>
    <ligand>
        <name>Mn(2+)</name>
        <dbReference type="ChEBI" id="CHEBI:29035"/>
        <label>2</label>
    </ligand>
</feature>
<dbReference type="InterPro" id="IPR005995">
    <property type="entry name" value="Pgm_bpd_ind"/>
</dbReference>
<evidence type="ECO:0000256" key="15">
    <source>
        <dbReference type="PIRSR" id="PIRSR001492-3"/>
    </source>
</evidence>
<evidence type="ECO:0000256" key="1">
    <source>
        <dbReference type="ARBA" id="ARBA00000370"/>
    </source>
</evidence>
<dbReference type="FunFam" id="3.40.1450.10:FF:000001">
    <property type="entry name" value="2,3-bisphosphoglycerate-independent phosphoglycerate mutase"/>
    <property type="match status" value="1"/>
</dbReference>
<sequence length="533" mass="58467">MSKTEQKACLIVIDGWGIPSDESPKDGDAIAAAETPVMDELSKSETGFTELEASSLAVGLPEGLMGNSEVGHLNIGAGRVVWQDVVRIDQSIKKGEFDSNETIKKTFEGAASGNGRLHLCGLVSHGGVHSKQEHLYALLKAAKKYNVPKVFIHFFGDGRDTDPKSGAGYMQELVDFIKELGLGQIATVVGRYYAMDRDKRWERVEVALKGLVLGEGEASEDPVATVKARYETDGNNNRDEFLTPIIVGGDESRIKGTDDDTVFFFNYRSDRARQITQLLGDVDRSVLPDFPYPKIKKLVTMTRYKTDYPFDVAFEPQKMDNVLAEWLGKQGVEQVHIAETEKYAHVTFFFNGGVEKVFPLETRDQDQDLVPSNKSVATYDQAPEMSADGVADQVVKRLGEQRFPFVMNNFAPPDMVGHTGVYEAAIVGCAATDKAIGKILEACKKEGYILFITADHGNAEEMKFPDGKPKTSHTTNKVPFIMANAPEGWSLKKQGGVLGDVAPTILAAMGLPQPEDMTGESLLEKNLKRSAEE</sequence>
<feature type="domain" description="Metalloenzyme" evidence="17">
    <location>
        <begin position="7"/>
        <end position="512"/>
    </location>
</feature>
<comment type="pathway">
    <text evidence="4">Carbohydrate degradation; glycolysis; pyruvate from D-glyceraldehyde 3-phosphate: step 3/5.</text>
</comment>
<evidence type="ECO:0000256" key="11">
    <source>
        <dbReference type="ARBA" id="ARBA00071648"/>
    </source>
</evidence>
<dbReference type="GO" id="GO:0006007">
    <property type="term" value="P:glucose catabolic process"/>
    <property type="evidence" value="ECO:0007669"/>
    <property type="project" value="InterPro"/>
</dbReference>
<evidence type="ECO:0000256" key="10">
    <source>
        <dbReference type="ARBA" id="ARBA00023235"/>
    </source>
</evidence>
<feature type="binding site" evidence="15">
    <location>
        <position position="473"/>
    </location>
    <ligand>
        <name>Mn(2+)</name>
        <dbReference type="ChEBI" id="CHEBI:29035"/>
        <label>1</label>
    </ligand>
</feature>
<comment type="function">
    <text evidence="3">Catalyzes the interconversion of 2-phosphoglycerate and 3-phosphoglycerate.</text>
</comment>
<dbReference type="PANTHER" id="PTHR31637">
    <property type="entry name" value="2,3-BISPHOSPHOGLYCERATE-INDEPENDENT PHOSPHOGLYCERATE MUTASE"/>
    <property type="match status" value="1"/>
</dbReference>
<evidence type="ECO:0000256" key="8">
    <source>
        <dbReference type="ARBA" id="ARBA00023152"/>
    </source>
</evidence>
<feature type="binding site" evidence="15">
    <location>
        <position position="456"/>
    </location>
    <ligand>
        <name>Mn(2+)</name>
        <dbReference type="ChEBI" id="CHEBI:29035"/>
        <label>2</label>
    </ligand>
</feature>
<dbReference type="CDD" id="cd16010">
    <property type="entry name" value="iPGM"/>
    <property type="match status" value="1"/>
</dbReference>
<dbReference type="InterPro" id="IPR036646">
    <property type="entry name" value="PGAM_B_sf"/>
</dbReference>
<evidence type="ECO:0000256" key="7">
    <source>
        <dbReference type="ARBA" id="ARBA00022723"/>
    </source>
</evidence>
<dbReference type="HAMAP" id="MF_01038">
    <property type="entry name" value="GpmI"/>
    <property type="match status" value="1"/>
</dbReference>
<organism evidence="19 20">
    <name type="scientific">Hypocrea jecorina (strain ATCC 56765 / BCRC 32924 / NRRL 11460 / Rut C-30)</name>
    <name type="common">Trichoderma reesei</name>
    <dbReference type="NCBI Taxonomy" id="1344414"/>
    <lineage>
        <taxon>Eukaryota</taxon>
        <taxon>Fungi</taxon>
        <taxon>Dikarya</taxon>
        <taxon>Ascomycota</taxon>
        <taxon>Pezizomycotina</taxon>
        <taxon>Sordariomycetes</taxon>
        <taxon>Hypocreomycetidae</taxon>
        <taxon>Hypocreales</taxon>
        <taxon>Hypocreaceae</taxon>
        <taxon>Trichoderma</taxon>
    </lineage>
</organism>
<feature type="domain" description="BPG-independent PGAM N-terminal" evidence="18">
    <location>
        <begin position="88"/>
        <end position="305"/>
    </location>
</feature>
<comment type="similarity">
    <text evidence="5">Belongs to the BPG-independent phosphoglycerate mutase family.</text>
</comment>
<reference evidence="20" key="1">
    <citation type="journal article" date="2013" name="Ind. Biotechnol.">
        <title>Comparative genomics analysis of Trichoderma reesei strains.</title>
        <authorList>
            <person name="Koike H."/>
            <person name="Aerts A."/>
            <person name="LaButti K."/>
            <person name="Grigoriev I.V."/>
            <person name="Baker S.E."/>
        </authorList>
    </citation>
    <scope>NUCLEOTIDE SEQUENCE [LARGE SCALE GENOMIC DNA]</scope>
    <source>
        <strain evidence="20">ATCC 56765 / BCRC 32924 / NRRL 11460 / Rut C-30</strain>
    </source>
</reference>
<comment type="cofactor">
    <cofactor evidence="2">
        <name>Mn(2+)</name>
        <dbReference type="ChEBI" id="CHEBI:29035"/>
    </cofactor>
</comment>
<dbReference type="Pfam" id="PF06415">
    <property type="entry name" value="iPGM_N"/>
    <property type="match status" value="1"/>
</dbReference>
<feature type="compositionally biased region" description="Basic and acidic residues" evidence="16">
    <location>
        <begin position="522"/>
        <end position="533"/>
    </location>
</feature>
<evidence type="ECO:0000256" key="16">
    <source>
        <dbReference type="SAM" id="MobiDB-lite"/>
    </source>
</evidence>
<evidence type="ECO:0000313" key="20">
    <source>
        <dbReference type="Proteomes" id="UP000024376"/>
    </source>
</evidence>
<protein>
    <recommendedName>
        <fullName evidence="11">2,3-bisphosphoglycerate-independent phosphoglycerate mutase</fullName>
        <ecNumber evidence="6">5.4.2.12</ecNumber>
    </recommendedName>
    <alternativeName>
        <fullName evidence="12">Cofactor-independent phosphoglycerate mutase homolog</fullName>
    </alternativeName>
</protein>
<proteinExistence type="inferred from homology"/>
<evidence type="ECO:0000256" key="13">
    <source>
        <dbReference type="PIRSR" id="PIRSR001492-1"/>
    </source>
</evidence>
<dbReference type="PIRSF" id="PIRSF001492">
    <property type="entry name" value="IPGAM"/>
    <property type="match status" value="1"/>
</dbReference>
<keyword evidence="10" id="KW-0413">Isomerase</keyword>
<evidence type="ECO:0000256" key="2">
    <source>
        <dbReference type="ARBA" id="ARBA00001936"/>
    </source>
</evidence>
<evidence type="ECO:0000259" key="17">
    <source>
        <dbReference type="Pfam" id="PF01676"/>
    </source>
</evidence>
<dbReference type="InterPro" id="IPR011258">
    <property type="entry name" value="BPG-indep_PGM_N"/>
</dbReference>
<feature type="binding site" evidence="14">
    <location>
        <begin position="159"/>
        <end position="160"/>
    </location>
    <ligand>
        <name>substrate</name>
    </ligand>
</feature>
<evidence type="ECO:0000256" key="9">
    <source>
        <dbReference type="ARBA" id="ARBA00023211"/>
    </source>
</evidence>
<gene>
    <name evidence="19" type="ORF">M419DRAFT_98284</name>
</gene>
<evidence type="ECO:0000259" key="18">
    <source>
        <dbReference type="Pfam" id="PF06415"/>
    </source>
</evidence>
<feature type="binding site" evidence="14">
    <location>
        <position position="129"/>
    </location>
    <ligand>
        <name>substrate</name>
    </ligand>
</feature>
<comment type="catalytic activity">
    <reaction evidence="1">
        <text>(2R)-2-phosphoglycerate = (2R)-3-phosphoglycerate</text>
        <dbReference type="Rhea" id="RHEA:15901"/>
        <dbReference type="ChEBI" id="CHEBI:58272"/>
        <dbReference type="ChEBI" id="CHEBI:58289"/>
        <dbReference type="EC" id="5.4.2.12"/>
    </reaction>
</comment>
<evidence type="ECO:0000256" key="6">
    <source>
        <dbReference type="ARBA" id="ARBA00012026"/>
    </source>
</evidence>
<feature type="binding site" evidence="14">
    <location>
        <position position="191"/>
    </location>
    <ligand>
        <name>substrate</name>
    </ligand>
</feature>